<keyword evidence="5" id="KW-0378">Hydrolase</keyword>
<feature type="domain" description="Nudix hydrolase" evidence="8">
    <location>
        <begin position="32"/>
        <end position="201"/>
    </location>
</feature>
<dbReference type="Pfam" id="PF00293">
    <property type="entry name" value="NUDIX"/>
    <property type="match status" value="1"/>
</dbReference>
<dbReference type="PROSITE" id="PS01293">
    <property type="entry name" value="NUDIX_COA"/>
    <property type="match status" value="1"/>
</dbReference>
<evidence type="ECO:0000256" key="5">
    <source>
        <dbReference type="ARBA" id="ARBA00022801"/>
    </source>
</evidence>
<evidence type="ECO:0000313" key="9">
    <source>
        <dbReference type="EMBL" id="KAL3232293.1"/>
    </source>
</evidence>
<comment type="cofactor">
    <cofactor evidence="1">
        <name>Mn(2+)</name>
        <dbReference type="ChEBI" id="CHEBI:29035"/>
    </cofactor>
</comment>
<name>A0ABR4NUD4_9SACH</name>
<dbReference type="PANTHER" id="PTHR12992">
    <property type="entry name" value="NUDIX HYDROLASE"/>
    <property type="match status" value="1"/>
</dbReference>
<dbReference type="Proteomes" id="UP001623330">
    <property type="component" value="Unassembled WGS sequence"/>
</dbReference>
<proteinExistence type="inferred from homology"/>
<dbReference type="Gene3D" id="3.90.79.10">
    <property type="entry name" value="Nucleoside Triphosphate Pyrophosphohydrolase"/>
    <property type="match status" value="1"/>
</dbReference>
<evidence type="ECO:0000256" key="6">
    <source>
        <dbReference type="ARBA" id="ARBA00022842"/>
    </source>
</evidence>
<gene>
    <name evidence="9" type="ORF">RNJ44_04209</name>
</gene>
<comment type="similarity">
    <text evidence="3">Belongs to the Nudix hydrolase family. PCD1 subfamily.</text>
</comment>
<dbReference type="PANTHER" id="PTHR12992:SF24">
    <property type="entry name" value="PEROXISOMAL COENZYME A DIPHOSPHATASE NUDT7"/>
    <property type="match status" value="1"/>
</dbReference>
<keyword evidence="6" id="KW-0460">Magnesium</keyword>
<dbReference type="InterPro" id="IPR000086">
    <property type="entry name" value="NUDIX_hydrolase_dom"/>
</dbReference>
<dbReference type="InterPro" id="IPR045121">
    <property type="entry name" value="CoAse"/>
</dbReference>
<keyword evidence="7" id="KW-0464">Manganese</keyword>
<dbReference type="InterPro" id="IPR000059">
    <property type="entry name" value="NUDIX_hydrolase_NudL_CS"/>
</dbReference>
<protein>
    <submittedName>
        <fullName evidence="9">Peroxisomal coenzyme A diphosphatase 1, peroxisomal</fullName>
    </submittedName>
</protein>
<evidence type="ECO:0000259" key="8">
    <source>
        <dbReference type="PROSITE" id="PS51462"/>
    </source>
</evidence>
<evidence type="ECO:0000256" key="3">
    <source>
        <dbReference type="ARBA" id="ARBA00006506"/>
    </source>
</evidence>
<evidence type="ECO:0000256" key="7">
    <source>
        <dbReference type="ARBA" id="ARBA00023211"/>
    </source>
</evidence>
<dbReference type="SUPFAM" id="SSF55811">
    <property type="entry name" value="Nudix"/>
    <property type="match status" value="1"/>
</dbReference>
<dbReference type="InterPro" id="IPR015797">
    <property type="entry name" value="NUDIX_hydrolase-like_dom_sf"/>
</dbReference>
<dbReference type="CDD" id="cd03426">
    <property type="entry name" value="NUDIX_CoAse_Nudt7"/>
    <property type="match status" value="1"/>
</dbReference>
<dbReference type="EMBL" id="JBEVYD010000005">
    <property type="protein sequence ID" value="KAL3232293.1"/>
    <property type="molecule type" value="Genomic_DNA"/>
</dbReference>
<evidence type="ECO:0000256" key="4">
    <source>
        <dbReference type="ARBA" id="ARBA00022723"/>
    </source>
</evidence>
<sequence length="328" mass="36977">MTMFKPNVLLENIRNFNSFRSPYQLRDIWPVGRRSAVLVLLFIGTQGELRVLLTKRSRSLRSFSGHVSFPGGKADEGEESPELVARREACEEIGLPQDAKQLREEFGMEIDNLLTEMPCYMSRTLLSVKPVVCLLKNHGKADTEPLIASRFVAKLNPGETSSLFSVPLMDLAPTHLRPGSPEHINEHEQSLEWGGLPWLVKHFYYPVDNPHEVSWLQNVEDLSSAEEEPDRNGKKRVPCRDLWGLTAKIVGDLASIATKLITPSTLVSTPQITLGHEDLIYGLHSAGELQPQRSKWESDLISAKPNIHYIDKIPQEYMDDLNSRGVTF</sequence>
<keyword evidence="4" id="KW-0479">Metal-binding</keyword>
<evidence type="ECO:0000256" key="1">
    <source>
        <dbReference type="ARBA" id="ARBA00001936"/>
    </source>
</evidence>
<accession>A0ABR4NUD4</accession>
<comment type="caution">
    <text evidence="9">The sequence shown here is derived from an EMBL/GenBank/DDBJ whole genome shotgun (WGS) entry which is preliminary data.</text>
</comment>
<evidence type="ECO:0000256" key="2">
    <source>
        <dbReference type="ARBA" id="ARBA00001946"/>
    </source>
</evidence>
<evidence type="ECO:0000313" key="10">
    <source>
        <dbReference type="Proteomes" id="UP001623330"/>
    </source>
</evidence>
<reference evidence="9 10" key="1">
    <citation type="submission" date="2024-05" db="EMBL/GenBank/DDBJ databases">
        <title>Long read based assembly of the Candida bracarensis genome reveals expanded adhesin content.</title>
        <authorList>
            <person name="Marcet-Houben M."/>
            <person name="Ksiezopolska E."/>
            <person name="Gabaldon T."/>
        </authorList>
    </citation>
    <scope>NUCLEOTIDE SEQUENCE [LARGE SCALE GENOMIC DNA]</scope>
    <source>
        <strain evidence="9 10">CBM6</strain>
    </source>
</reference>
<dbReference type="PROSITE" id="PS51462">
    <property type="entry name" value="NUDIX"/>
    <property type="match status" value="1"/>
</dbReference>
<comment type="cofactor">
    <cofactor evidence="2">
        <name>Mg(2+)</name>
        <dbReference type="ChEBI" id="CHEBI:18420"/>
    </cofactor>
</comment>
<organism evidence="9 10">
    <name type="scientific">Nakaseomyces bracarensis</name>
    <dbReference type="NCBI Taxonomy" id="273131"/>
    <lineage>
        <taxon>Eukaryota</taxon>
        <taxon>Fungi</taxon>
        <taxon>Dikarya</taxon>
        <taxon>Ascomycota</taxon>
        <taxon>Saccharomycotina</taxon>
        <taxon>Saccharomycetes</taxon>
        <taxon>Saccharomycetales</taxon>
        <taxon>Saccharomycetaceae</taxon>
        <taxon>Nakaseomyces</taxon>
    </lineage>
</organism>
<keyword evidence="10" id="KW-1185">Reference proteome</keyword>